<evidence type="ECO:0000313" key="10">
    <source>
        <dbReference type="EMBL" id="GBC61158.1"/>
    </source>
</evidence>
<comment type="subcellular location">
    <subcellularLocation>
        <location evidence="1">Cell inner membrane</location>
        <topology evidence="1">Multi-pass membrane protein</topology>
    </subcellularLocation>
</comment>
<sequence>MDNQINEKANPDKGYMNPYYAGTLLGIVLLLSYLILGVGLGASSGTARLGAYLELSIAPARTLACEYFGSWGAQPLSYYLVFMLAGVFLGGLISAILSDRCEIQIEKGAGCSSKKRLLFSLSGGILAGFASRLANGCTSGQALSGSAVLLTGSLIFLICIFIGGYMAAWFVRRQWHD</sequence>
<evidence type="ECO:0000256" key="4">
    <source>
        <dbReference type="ARBA" id="ARBA00022519"/>
    </source>
</evidence>
<proteinExistence type="inferred from homology"/>
<evidence type="ECO:0000256" key="2">
    <source>
        <dbReference type="ARBA" id="ARBA00022448"/>
    </source>
</evidence>
<evidence type="ECO:0000256" key="9">
    <source>
        <dbReference type="SAM" id="Phobius"/>
    </source>
</evidence>
<keyword evidence="11" id="KW-1185">Reference proteome</keyword>
<dbReference type="InterPro" id="IPR007272">
    <property type="entry name" value="Sulf_transp_TsuA/YedE"/>
</dbReference>
<keyword evidence="5 9" id="KW-0812">Transmembrane</keyword>
<evidence type="ECO:0000256" key="1">
    <source>
        <dbReference type="ARBA" id="ARBA00004429"/>
    </source>
</evidence>
<dbReference type="Pfam" id="PF04143">
    <property type="entry name" value="Sulf_transp"/>
    <property type="match status" value="1"/>
</dbReference>
<dbReference type="Proteomes" id="UP000288096">
    <property type="component" value="Unassembled WGS sequence"/>
</dbReference>
<dbReference type="PANTHER" id="PTHR30574:SF1">
    <property type="entry name" value="SULPHUR TRANSPORT DOMAIN-CONTAINING PROTEIN"/>
    <property type="match status" value="1"/>
</dbReference>
<reference evidence="11" key="2">
    <citation type="submission" date="2019-01" db="EMBL/GenBank/DDBJ databases">
        <title>Genome sequence of Desulfonema ishimotonii strain Tokyo 01.</title>
        <authorList>
            <person name="Fukui M."/>
        </authorList>
    </citation>
    <scope>NUCLEOTIDE SEQUENCE [LARGE SCALE GENOMIC DNA]</scope>
    <source>
        <strain evidence="11">Tokyo 01</strain>
    </source>
</reference>
<name>A0A401FW16_9BACT</name>
<evidence type="ECO:0000256" key="7">
    <source>
        <dbReference type="ARBA" id="ARBA00023136"/>
    </source>
</evidence>
<accession>A0A401FW16</accession>
<feature type="transmembrane region" description="Helical" evidence="9">
    <location>
        <begin position="20"/>
        <end position="42"/>
    </location>
</feature>
<comment type="caution">
    <text evidence="10">The sequence shown here is derived from an EMBL/GenBank/DDBJ whole genome shotgun (WGS) entry which is preliminary data.</text>
</comment>
<dbReference type="RefSeq" id="WP_124328481.1">
    <property type="nucleotide sequence ID" value="NZ_BEXT01000001.1"/>
</dbReference>
<comment type="similarity">
    <text evidence="8">Belongs to the TsuA/YedE (TC 9.B.102) family.</text>
</comment>
<evidence type="ECO:0000256" key="3">
    <source>
        <dbReference type="ARBA" id="ARBA00022475"/>
    </source>
</evidence>
<keyword evidence="7 9" id="KW-0472">Membrane</keyword>
<keyword evidence="2" id="KW-0813">Transport</keyword>
<protein>
    <submittedName>
        <fullName evidence="10">Uncharacterized protein</fullName>
    </submittedName>
</protein>
<dbReference type="GO" id="GO:0005886">
    <property type="term" value="C:plasma membrane"/>
    <property type="evidence" value="ECO:0007669"/>
    <property type="project" value="UniProtKB-SubCell"/>
</dbReference>
<evidence type="ECO:0000256" key="8">
    <source>
        <dbReference type="ARBA" id="ARBA00035655"/>
    </source>
</evidence>
<dbReference type="PANTHER" id="PTHR30574">
    <property type="entry name" value="INNER MEMBRANE PROTEIN YEDE"/>
    <property type="match status" value="1"/>
</dbReference>
<feature type="transmembrane region" description="Helical" evidence="9">
    <location>
        <begin position="117"/>
        <end position="135"/>
    </location>
</feature>
<evidence type="ECO:0000256" key="6">
    <source>
        <dbReference type="ARBA" id="ARBA00022989"/>
    </source>
</evidence>
<evidence type="ECO:0000313" key="11">
    <source>
        <dbReference type="Proteomes" id="UP000288096"/>
    </source>
</evidence>
<keyword evidence="4" id="KW-0997">Cell inner membrane</keyword>
<feature type="transmembrane region" description="Helical" evidence="9">
    <location>
        <begin position="147"/>
        <end position="171"/>
    </location>
</feature>
<keyword evidence="3" id="KW-1003">Cell membrane</keyword>
<reference evidence="11" key="1">
    <citation type="submission" date="2017-11" db="EMBL/GenBank/DDBJ databases">
        <authorList>
            <person name="Watanabe M."/>
            <person name="Kojima H."/>
        </authorList>
    </citation>
    <scope>NUCLEOTIDE SEQUENCE [LARGE SCALE GENOMIC DNA]</scope>
    <source>
        <strain evidence="11">Tokyo 01</strain>
    </source>
</reference>
<organism evidence="10 11">
    <name type="scientific">Desulfonema ishimotonii</name>
    <dbReference type="NCBI Taxonomy" id="45657"/>
    <lineage>
        <taxon>Bacteria</taxon>
        <taxon>Pseudomonadati</taxon>
        <taxon>Thermodesulfobacteriota</taxon>
        <taxon>Desulfobacteria</taxon>
        <taxon>Desulfobacterales</taxon>
        <taxon>Desulfococcaceae</taxon>
        <taxon>Desulfonema</taxon>
    </lineage>
</organism>
<dbReference type="OrthoDB" id="9814020at2"/>
<dbReference type="EMBL" id="BEXT01000001">
    <property type="protein sequence ID" value="GBC61158.1"/>
    <property type="molecule type" value="Genomic_DNA"/>
</dbReference>
<gene>
    <name evidence="10" type="ORF">DENIS_2118</name>
</gene>
<dbReference type="AlphaFoldDB" id="A0A401FW16"/>
<keyword evidence="6 9" id="KW-1133">Transmembrane helix</keyword>
<feature type="transmembrane region" description="Helical" evidence="9">
    <location>
        <begin position="76"/>
        <end position="97"/>
    </location>
</feature>
<evidence type="ECO:0000256" key="5">
    <source>
        <dbReference type="ARBA" id="ARBA00022692"/>
    </source>
</evidence>